<name>A0A915I9Y4_ROMCU</name>
<dbReference type="Proteomes" id="UP000887565">
    <property type="component" value="Unplaced"/>
</dbReference>
<evidence type="ECO:0000313" key="2">
    <source>
        <dbReference type="Proteomes" id="UP000887565"/>
    </source>
</evidence>
<reference evidence="3" key="1">
    <citation type="submission" date="2022-11" db="UniProtKB">
        <authorList>
            <consortium name="WormBaseParasite"/>
        </authorList>
    </citation>
    <scope>IDENTIFICATION</scope>
</reference>
<evidence type="ECO:0000313" key="3">
    <source>
        <dbReference type="WBParaSite" id="nRc.2.0.1.t10984-RA"/>
    </source>
</evidence>
<proteinExistence type="predicted"/>
<organism evidence="2 3">
    <name type="scientific">Romanomermis culicivorax</name>
    <name type="common">Nematode worm</name>
    <dbReference type="NCBI Taxonomy" id="13658"/>
    <lineage>
        <taxon>Eukaryota</taxon>
        <taxon>Metazoa</taxon>
        <taxon>Ecdysozoa</taxon>
        <taxon>Nematoda</taxon>
        <taxon>Enoplea</taxon>
        <taxon>Dorylaimia</taxon>
        <taxon>Mermithida</taxon>
        <taxon>Mermithoidea</taxon>
        <taxon>Mermithidae</taxon>
        <taxon>Romanomermis</taxon>
    </lineage>
</organism>
<protein>
    <submittedName>
        <fullName evidence="3">Uncharacterized protein</fullName>
    </submittedName>
</protein>
<feature type="region of interest" description="Disordered" evidence="1">
    <location>
        <begin position="47"/>
        <end position="75"/>
    </location>
</feature>
<dbReference type="WBParaSite" id="nRc.2.0.1.t10984-RA">
    <property type="protein sequence ID" value="nRc.2.0.1.t10984-RA"/>
    <property type="gene ID" value="nRc.2.0.1.g10984"/>
</dbReference>
<dbReference type="AlphaFoldDB" id="A0A915I9Y4"/>
<evidence type="ECO:0000256" key="1">
    <source>
        <dbReference type="SAM" id="MobiDB-lite"/>
    </source>
</evidence>
<keyword evidence="2" id="KW-1185">Reference proteome</keyword>
<feature type="compositionally biased region" description="Polar residues" evidence="1">
    <location>
        <begin position="58"/>
        <end position="75"/>
    </location>
</feature>
<sequence length="75" mass="8260">MTISFRAFFPARSRGVNVYRLHLLSDGIVGCPHRAVTLRESNMTLISNGSPLKRKAGESSQLRSETSHSSRVCQG</sequence>
<accession>A0A915I9Y4</accession>